<dbReference type="Pfam" id="PF01585">
    <property type="entry name" value="G-patch"/>
    <property type="match status" value="1"/>
</dbReference>
<organism evidence="3 4">
    <name type="scientific">Nephila pilipes</name>
    <name type="common">Giant wood spider</name>
    <name type="synonym">Nephila maculata</name>
    <dbReference type="NCBI Taxonomy" id="299642"/>
    <lineage>
        <taxon>Eukaryota</taxon>
        <taxon>Metazoa</taxon>
        <taxon>Ecdysozoa</taxon>
        <taxon>Arthropoda</taxon>
        <taxon>Chelicerata</taxon>
        <taxon>Arachnida</taxon>
        <taxon>Araneae</taxon>
        <taxon>Araneomorphae</taxon>
        <taxon>Entelegynae</taxon>
        <taxon>Araneoidea</taxon>
        <taxon>Nephilidae</taxon>
        <taxon>Nephila</taxon>
    </lineage>
</organism>
<feature type="domain" description="R3H" evidence="2">
    <location>
        <begin position="140"/>
        <end position="204"/>
    </location>
</feature>
<evidence type="ECO:0000313" key="3">
    <source>
        <dbReference type="EMBL" id="GFS66587.1"/>
    </source>
</evidence>
<evidence type="ECO:0000313" key="4">
    <source>
        <dbReference type="Proteomes" id="UP000887013"/>
    </source>
</evidence>
<accession>A0A8X6JXT3</accession>
<dbReference type="PROSITE" id="PS50174">
    <property type="entry name" value="G_PATCH"/>
    <property type="match status" value="1"/>
</dbReference>
<dbReference type="InterPro" id="IPR051189">
    <property type="entry name" value="Splicing_assoc_domain"/>
</dbReference>
<evidence type="ECO:0000259" key="2">
    <source>
        <dbReference type="PROSITE" id="PS51061"/>
    </source>
</evidence>
<reference evidence="3" key="1">
    <citation type="submission" date="2020-08" db="EMBL/GenBank/DDBJ databases">
        <title>Multicomponent nature underlies the extraordinary mechanical properties of spider dragline silk.</title>
        <authorList>
            <person name="Kono N."/>
            <person name="Nakamura H."/>
            <person name="Mori M."/>
            <person name="Yoshida Y."/>
            <person name="Ohtoshi R."/>
            <person name="Malay A.D."/>
            <person name="Moran D.A.P."/>
            <person name="Tomita M."/>
            <person name="Numata K."/>
            <person name="Arakawa K."/>
        </authorList>
    </citation>
    <scope>NUCLEOTIDE SEQUENCE</scope>
</reference>
<dbReference type="InterPro" id="IPR036867">
    <property type="entry name" value="R3H_dom_sf"/>
</dbReference>
<dbReference type="InterPro" id="IPR000467">
    <property type="entry name" value="G_patch_dom"/>
</dbReference>
<dbReference type="SMART" id="SM00443">
    <property type="entry name" value="G_patch"/>
    <property type="match status" value="1"/>
</dbReference>
<evidence type="ECO:0000259" key="1">
    <source>
        <dbReference type="PROSITE" id="PS50174"/>
    </source>
</evidence>
<dbReference type="AlphaFoldDB" id="A0A8X6JXT3"/>
<dbReference type="OrthoDB" id="2359216at2759"/>
<dbReference type="Pfam" id="PF01424">
    <property type="entry name" value="R3H"/>
    <property type="match status" value="1"/>
</dbReference>
<dbReference type="InterPro" id="IPR001374">
    <property type="entry name" value="R3H_dom"/>
</dbReference>
<dbReference type="SUPFAM" id="SSF82708">
    <property type="entry name" value="R3H domain"/>
    <property type="match status" value="1"/>
</dbReference>
<dbReference type="GO" id="GO:0003676">
    <property type="term" value="F:nucleic acid binding"/>
    <property type="evidence" value="ECO:0007669"/>
    <property type="project" value="UniProtKB-UniRule"/>
</dbReference>
<name>A0A8X6JXT3_NEPPI</name>
<dbReference type="Proteomes" id="UP000887013">
    <property type="component" value="Unassembled WGS sequence"/>
</dbReference>
<sequence length="306" mass="34083">MITFVYNKSKSTTESEKILMSICTITVNKEVFGMGVGSSPRAANLTATQDAVEFMQSNFYTIKVNKRKKGGFIITRQQVLNDQDSKNIISDNNIGCKMLKMMGWTGGAIGKRGGIIEPIVANQREVHQGLGFSNNNTKLKNFKQKIQGLLKDYSLSRTISDLIFSTDFSKEERKEIHQLSKGYNLQSMSIGKGKRRQLFVRKKHTPKELLEFLVEVGGSTLKYELVDKSCETSDGSTHKCELVVKSRETSDGSIKKYVDKSCGTSNGSIKKYADKSCQTLPTGCNTTRKQLKTSGKKECKISLPIL</sequence>
<gene>
    <name evidence="3" type="primary">X975_16564</name>
    <name evidence="3" type="ORF">NPIL_231311</name>
</gene>
<dbReference type="PROSITE" id="PS51061">
    <property type="entry name" value="R3H"/>
    <property type="match status" value="1"/>
</dbReference>
<keyword evidence="4" id="KW-1185">Reference proteome</keyword>
<dbReference type="EMBL" id="BMAW01094630">
    <property type="protein sequence ID" value="GFS66587.1"/>
    <property type="molecule type" value="Genomic_DNA"/>
</dbReference>
<protein>
    <submittedName>
        <fullName evidence="3">NF-kappa-B-repressing factor</fullName>
    </submittedName>
</protein>
<proteinExistence type="predicted"/>
<dbReference type="PANTHER" id="PTHR14195">
    <property type="entry name" value="G PATCH DOMAIN CONTAINING PROTEIN 2"/>
    <property type="match status" value="1"/>
</dbReference>
<dbReference type="Gene3D" id="3.30.1370.50">
    <property type="entry name" value="R3H-like domain"/>
    <property type="match status" value="1"/>
</dbReference>
<feature type="domain" description="G-patch" evidence="1">
    <location>
        <begin position="91"/>
        <end position="135"/>
    </location>
</feature>
<comment type="caution">
    <text evidence="3">The sequence shown here is derived from an EMBL/GenBank/DDBJ whole genome shotgun (WGS) entry which is preliminary data.</text>
</comment>